<protein>
    <submittedName>
        <fullName evidence="2">Uncharacterized protein</fullName>
    </submittedName>
</protein>
<reference evidence="2 3" key="1">
    <citation type="journal article" date="2010" name="Nature">
        <title>The Ectocarpus genome and the independent evolution of multicellularity in brown algae.</title>
        <authorList>
            <person name="Cock J.M."/>
            <person name="Sterck L."/>
            <person name="Rouze P."/>
            <person name="Scornet D."/>
            <person name="Allen A.E."/>
            <person name="Amoutzias G."/>
            <person name="Anthouard V."/>
            <person name="Artiguenave F."/>
            <person name="Aury J.M."/>
            <person name="Badger J.H."/>
            <person name="Beszteri B."/>
            <person name="Billiau K."/>
            <person name="Bonnet E."/>
            <person name="Bothwell J.H."/>
            <person name="Bowler C."/>
            <person name="Boyen C."/>
            <person name="Brownlee C."/>
            <person name="Carrano C.J."/>
            <person name="Charrier B."/>
            <person name="Cho G.Y."/>
            <person name="Coelho S.M."/>
            <person name="Collen J."/>
            <person name="Corre E."/>
            <person name="Da Silva C."/>
            <person name="Delage L."/>
            <person name="Delaroque N."/>
            <person name="Dittami S.M."/>
            <person name="Doulbeau S."/>
            <person name="Elias M."/>
            <person name="Farnham G."/>
            <person name="Gachon C.M."/>
            <person name="Gschloessl B."/>
            <person name="Heesch S."/>
            <person name="Jabbari K."/>
            <person name="Jubin C."/>
            <person name="Kawai H."/>
            <person name="Kimura K."/>
            <person name="Kloareg B."/>
            <person name="Kupper F.C."/>
            <person name="Lang D."/>
            <person name="Le Bail A."/>
            <person name="Leblanc C."/>
            <person name="Lerouge P."/>
            <person name="Lohr M."/>
            <person name="Lopez P.J."/>
            <person name="Martens C."/>
            <person name="Maumus F."/>
            <person name="Michel G."/>
            <person name="Miranda-Saavedra D."/>
            <person name="Morales J."/>
            <person name="Moreau H."/>
            <person name="Motomura T."/>
            <person name="Nagasato C."/>
            <person name="Napoli C.A."/>
            <person name="Nelson D.R."/>
            <person name="Nyvall-Collen P."/>
            <person name="Peters A.F."/>
            <person name="Pommier C."/>
            <person name="Potin P."/>
            <person name="Poulain J."/>
            <person name="Quesneville H."/>
            <person name="Read B."/>
            <person name="Rensing S.A."/>
            <person name="Ritter A."/>
            <person name="Rousvoal S."/>
            <person name="Samanta M."/>
            <person name="Samson G."/>
            <person name="Schroeder D.C."/>
            <person name="Segurens B."/>
            <person name="Strittmatter M."/>
            <person name="Tonon T."/>
            <person name="Tregear J.W."/>
            <person name="Valentin K."/>
            <person name="von Dassow P."/>
            <person name="Yamagishi T."/>
            <person name="Van de Peer Y."/>
            <person name="Wincker P."/>
        </authorList>
    </citation>
    <scope>NUCLEOTIDE SEQUENCE [LARGE SCALE GENOMIC DNA]</scope>
    <source>
        <strain evidence="3">Ec32 / CCAP1310/4</strain>
    </source>
</reference>
<sequence length="277" mass="29920">MFLRDPWDKEFRLFPVPPEQPPQAGLSTTDATADAAPTTAGASAAGSITSELTSPHGNVLVDVGFWADPRDSGDKRPDPAQLVDEEWGGTVEAVAVALYVRSGFLESFELGYSFCRFGCCGDGSAAQTSARDSKRRSWFSAIGGNGGRCGGGAPEQRRGPKGSKFMGCTTLTDGKYVWPEGLAHYIEEHAVRPPDDFVTFSLRNLRALREAQAGGRLHWEVDERGRGRMARLSPGTAVFLKDNTTLGIALPPEPEVRKTPSGGSREEEQRCSCMLPR</sequence>
<dbReference type="AlphaFoldDB" id="D8LAV9"/>
<organism evidence="2 3">
    <name type="scientific">Ectocarpus siliculosus</name>
    <name type="common">Brown alga</name>
    <name type="synonym">Conferva siliculosa</name>
    <dbReference type="NCBI Taxonomy" id="2880"/>
    <lineage>
        <taxon>Eukaryota</taxon>
        <taxon>Sar</taxon>
        <taxon>Stramenopiles</taxon>
        <taxon>Ochrophyta</taxon>
        <taxon>PX clade</taxon>
        <taxon>Phaeophyceae</taxon>
        <taxon>Ectocarpales</taxon>
        <taxon>Ectocarpaceae</taxon>
        <taxon>Ectocarpus</taxon>
    </lineage>
</organism>
<evidence type="ECO:0000313" key="3">
    <source>
        <dbReference type="Proteomes" id="UP000002630"/>
    </source>
</evidence>
<feature type="region of interest" description="Disordered" evidence="1">
    <location>
        <begin position="249"/>
        <end position="277"/>
    </location>
</feature>
<dbReference type="Proteomes" id="UP000002630">
    <property type="component" value="Linkage Group LG01"/>
</dbReference>
<dbReference type="OrthoDB" id="66963at2759"/>
<proteinExistence type="predicted"/>
<feature type="compositionally biased region" description="Basic and acidic residues" evidence="1">
    <location>
        <begin position="254"/>
        <end position="270"/>
    </location>
</feature>
<dbReference type="InParanoid" id="D8LAV9"/>
<feature type="region of interest" description="Disordered" evidence="1">
    <location>
        <begin position="12"/>
        <end position="50"/>
    </location>
</feature>
<evidence type="ECO:0000313" key="2">
    <source>
        <dbReference type="EMBL" id="CBN76468.1"/>
    </source>
</evidence>
<dbReference type="EMBL" id="FN649726">
    <property type="protein sequence ID" value="CBN76468.1"/>
    <property type="molecule type" value="Genomic_DNA"/>
</dbReference>
<keyword evidence="3" id="KW-1185">Reference proteome</keyword>
<gene>
    <name evidence="2" type="ORF">Esi_0000_0054</name>
</gene>
<feature type="compositionally biased region" description="Low complexity" evidence="1">
    <location>
        <begin position="24"/>
        <end position="50"/>
    </location>
</feature>
<evidence type="ECO:0000256" key="1">
    <source>
        <dbReference type="SAM" id="MobiDB-lite"/>
    </source>
</evidence>
<name>D8LAV9_ECTSI</name>
<dbReference type="eggNOG" id="ENOG502S3NU">
    <property type="taxonomic scope" value="Eukaryota"/>
</dbReference>
<accession>D8LAV9</accession>
<dbReference type="EMBL" id="FN647682">
    <property type="protein sequence ID" value="CBN76468.1"/>
    <property type="molecule type" value="Genomic_DNA"/>
</dbReference>